<dbReference type="PANTHER" id="PTHR12428">
    <property type="entry name" value="OXA1"/>
    <property type="match status" value="1"/>
</dbReference>
<evidence type="ECO:0000256" key="10">
    <source>
        <dbReference type="SAM" id="MobiDB-lite"/>
    </source>
</evidence>
<feature type="non-terminal residue" evidence="13">
    <location>
        <position position="1"/>
    </location>
</feature>
<dbReference type="Pfam" id="PF02096">
    <property type="entry name" value="60KD_IMP"/>
    <property type="match status" value="1"/>
</dbReference>
<feature type="domain" description="Membrane insertase YidC/Oxa/ALB C-terminal" evidence="12">
    <location>
        <begin position="4"/>
        <end position="151"/>
    </location>
</feature>
<evidence type="ECO:0000256" key="4">
    <source>
        <dbReference type="ARBA" id="ARBA00022692"/>
    </source>
</evidence>
<keyword evidence="7 11" id="KW-0472">Membrane</keyword>
<evidence type="ECO:0000259" key="12">
    <source>
        <dbReference type="Pfam" id="PF02096"/>
    </source>
</evidence>
<feature type="transmembrane region" description="Helical" evidence="11">
    <location>
        <begin position="76"/>
        <end position="97"/>
    </location>
</feature>
<dbReference type="PANTHER" id="PTHR12428:SF65">
    <property type="entry name" value="CYTOCHROME C OXIDASE ASSEMBLY PROTEIN COX18, MITOCHONDRIAL"/>
    <property type="match status" value="1"/>
</dbReference>
<accession>A0ABR4XR74</accession>
<feature type="transmembrane region" description="Helical" evidence="11">
    <location>
        <begin position="109"/>
        <end position="127"/>
    </location>
</feature>
<keyword evidence="4 9" id="KW-0812">Transmembrane</keyword>
<comment type="caution">
    <text evidence="13">The sequence shown here is derived from an EMBL/GenBank/DDBJ whole genome shotgun (WGS) entry which is preliminary data.</text>
</comment>
<feature type="transmembrane region" description="Helical" evidence="11">
    <location>
        <begin position="20"/>
        <end position="43"/>
    </location>
</feature>
<keyword evidence="2" id="KW-0813">Transport</keyword>
<keyword evidence="5" id="KW-0653">Protein transport</keyword>
<dbReference type="InterPro" id="IPR001708">
    <property type="entry name" value="YidC/ALB3/OXA1/COX18"/>
</dbReference>
<evidence type="ECO:0000256" key="2">
    <source>
        <dbReference type="ARBA" id="ARBA00022448"/>
    </source>
</evidence>
<evidence type="ECO:0000313" key="14">
    <source>
        <dbReference type="Proteomes" id="UP000030023"/>
    </source>
</evidence>
<dbReference type="CDD" id="cd20070">
    <property type="entry name" value="5TM_YidC_Alb3"/>
    <property type="match status" value="1"/>
</dbReference>
<evidence type="ECO:0000256" key="1">
    <source>
        <dbReference type="ARBA" id="ARBA00004651"/>
    </source>
</evidence>
<organism evidence="13 14">
    <name type="scientific">Oenococcus alcoholitolerans</name>
    <dbReference type="NCBI Taxonomy" id="931074"/>
    <lineage>
        <taxon>Bacteria</taxon>
        <taxon>Bacillati</taxon>
        <taxon>Bacillota</taxon>
        <taxon>Bacilli</taxon>
        <taxon>Lactobacillales</taxon>
        <taxon>Lactobacillaceae</taxon>
        <taxon>Oenococcus</taxon>
    </lineage>
</organism>
<protein>
    <recommendedName>
        <fullName evidence="12">Membrane insertase YidC/Oxa/ALB C-terminal domain-containing protein</fullName>
    </recommendedName>
</protein>
<evidence type="ECO:0000256" key="6">
    <source>
        <dbReference type="ARBA" id="ARBA00022989"/>
    </source>
</evidence>
<feature type="compositionally biased region" description="Basic residues" evidence="10">
    <location>
        <begin position="206"/>
        <end position="222"/>
    </location>
</feature>
<evidence type="ECO:0000256" key="3">
    <source>
        <dbReference type="ARBA" id="ARBA00022475"/>
    </source>
</evidence>
<evidence type="ECO:0000256" key="9">
    <source>
        <dbReference type="RuleBase" id="RU003945"/>
    </source>
</evidence>
<gene>
    <name evidence="13" type="ORF">Q757_04675</name>
</gene>
<name>A0ABR4XR74_9LACO</name>
<proteinExistence type="inferred from homology"/>
<comment type="subcellular location">
    <subcellularLocation>
        <location evidence="1">Cell membrane</location>
        <topology evidence="1">Multi-pass membrane protein</topology>
    </subcellularLocation>
    <subcellularLocation>
        <location evidence="9">Membrane</location>
        <topology evidence="9">Multi-pass membrane protein</topology>
    </subcellularLocation>
</comment>
<keyword evidence="8" id="KW-0143">Chaperone</keyword>
<evidence type="ECO:0000256" key="7">
    <source>
        <dbReference type="ARBA" id="ARBA00023136"/>
    </source>
</evidence>
<evidence type="ECO:0000256" key="5">
    <source>
        <dbReference type="ARBA" id="ARBA00022927"/>
    </source>
</evidence>
<dbReference type="Proteomes" id="UP000030023">
    <property type="component" value="Unassembled WGS sequence"/>
</dbReference>
<dbReference type="InterPro" id="IPR047196">
    <property type="entry name" value="YidC_ALB_C"/>
</dbReference>
<dbReference type="EMBL" id="AXCV01000186">
    <property type="protein sequence ID" value="KGO31844.1"/>
    <property type="molecule type" value="Genomic_DNA"/>
</dbReference>
<keyword evidence="6 11" id="KW-1133">Transmembrane helix</keyword>
<evidence type="ECO:0000256" key="11">
    <source>
        <dbReference type="SAM" id="Phobius"/>
    </source>
</evidence>
<keyword evidence="3" id="KW-1003">Cell membrane</keyword>
<sequence length="222" mass="24827">EKITINTAMMSVYRENGVSLTGGINFLSMLIQLPVISALYTAIRLSTSTMATDHIDPSTFNSNFLLNGSRFFGIPLYRPSIIIALIAAVFYIGQSWLSLKAAPEAQRKQMSTMIWFSPIMIFFFSIFQSAALGLYFMVGGIFVLVQTAFILKNRPALQKQVRSEFKVKNVVDDLLKDAKKSNDPGSIRKDIKSETGSKTLSDRSSKNGRNRNKGKQKRKPKI</sequence>
<feature type="region of interest" description="Disordered" evidence="10">
    <location>
        <begin position="177"/>
        <end position="222"/>
    </location>
</feature>
<reference evidence="13 14" key="1">
    <citation type="journal article" date="2014" name="Antonie Van Leeuwenhoek">
        <title>Oenococcus alcoholitolerans sp. nov., a lactic acid bacteria isolated from cachaca and ethanol fermentation processes.</title>
        <authorList>
            <person name="Badotti F."/>
            <person name="Moreira A.P."/>
            <person name="Tonon L.A."/>
            <person name="de Lucena B.T."/>
            <person name="Gomes Fde C."/>
            <person name="Kruger R."/>
            <person name="Thompson C.C."/>
            <person name="de Morais M.A.Jr."/>
            <person name="Rosa C.A."/>
            <person name="Thompson F.L."/>
        </authorList>
    </citation>
    <scope>NUCLEOTIDE SEQUENCE [LARGE SCALE GENOMIC DNA]</scope>
    <source>
        <strain evidence="13 14">UFRJ-M7.2.18</strain>
    </source>
</reference>
<dbReference type="InterPro" id="IPR028055">
    <property type="entry name" value="YidC/Oxa/ALB_C"/>
</dbReference>
<feature type="compositionally biased region" description="Basic and acidic residues" evidence="10">
    <location>
        <begin position="177"/>
        <end position="205"/>
    </location>
</feature>
<evidence type="ECO:0000256" key="8">
    <source>
        <dbReference type="ARBA" id="ARBA00023186"/>
    </source>
</evidence>
<keyword evidence="14" id="KW-1185">Reference proteome</keyword>
<evidence type="ECO:0000313" key="13">
    <source>
        <dbReference type="EMBL" id="KGO31844.1"/>
    </source>
</evidence>
<comment type="similarity">
    <text evidence="9">Belongs to the OXA1/ALB3/YidC family.</text>
</comment>